<dbReference type="EMBL" id="CAXKWB010024968">
    <property type="protein sequence ID" value="CAL4127028.1"/>
    <property type="molecule type" value="Genomic_DNA"/>
</dbReference>
<name>A0AAV2RKE4_MEGNR</name>
<dbReference type="AlphaFoldDB" id="A0AAV2RKE4"/>
<reference evidence="2 3" key="1">
    <citation type="submission" date="2024-05" db="EMBL/GenBank/DDBJ databases">
        <authorList>
            <person name="Wallberg A."/>
        </authorList>
    </citation>
    <scope>NUCLEOTIDE SEQUENCE [LARGE SCALE GENOMIC DNA]</scope>
</reference>
<accession>A0AAV2RKE4</accession>
<evidence type="ECO:0000313" key="2">
    <source>
        <dbReference type="EMBL" id="CAL4127028.1"/>
    </source>
</evidence>
<sequence>WNHVNHDEEFMDGIMIYTIGPNEDIQEHTVLGSVSSTYTLHGLSPYNTYTFFIVPFWKSIEGTPSNLYTIRTPESVPLVAPINVIATLHNGRTMLITWSPLSQSEAQGKVLGYKVLITHQKSQTSETT</sequence>
<feature type="non-terminal residue" evidence="2">
    <location>
        <position position="128"/>
    </location>
</feature>
<protein>
    <recommendedName>
        <fullName evidence="1">Fibronectin type-III domain-containing protein</fullName>
    </recommendedName>
</protein>
<gene>
    <name evidence="2" type="ORF">MNOR_LOCUS25762</name>
</gene>
<proteinExistence type="predicted"/>
<evidence type="ECO:0000259" key="1">
    <source>
        <dbReference type="PROSITE" id="PS50853"/>
    </source>
</evidence>
<keyword evidence="3" id="KW-1185">Reference proteome</keyword>
<dbReference type="Gene3D" id="2.60.40.10">
    <property type="entry name" value="Immunoglobulins"/>
    <property type="match status" value="2"/>
</dbReference>
<dbReference type="SUPFAM" id="SSF49265">
    <property type="entry name" value="Fibronectin type III"/>
    <property type="match status" value="1"/>
</dbReference>
<feature type="domain" description="Fibronectin type-III" evidence="1">
    <location>
        <begin position="1"/>
        <end position="75"/>
    </location>
</feature>
<evidence type="ECO:0000313" key="3">
    <source>
        <dbReference type="Proteomes" id="UP001497623"/>
    </source>
</evidence>
<dbReference type="CDD" id="cd00063">
    <property type="entry name" value="FN3"/>
    <property type="match status" value="1"/>
</dbReference>
<dbReference type="InterPro" id="IPR003961">
    <property type="entry name" value="FN3_dom"/>
</dbReference>
<comment type="caution">
    <text evidence="2">The sequence shown here is derived from an EMBL/GenBank/DDBJ whole genome shotgun (WGS) entry which is preliminary data.</text>
</comment>
<dbReference type="InterPro" id="IPR013783">
    <property type="entry name" value="Ig-like_fold"/>
</dbReference>
<feature type="domain" description="Fibronectin type-III" evidence="1">
    <location>
        <begin position="80"/>
        <end position="128"/>
    </location>
</feature>
<organism evidence="2 3">
    <name type="scientific">Meganyctiphanes norvegica</name>
    <name type="common">Northern krill</name>
    <name type="synonym">Thysanopoda norvegica</name>
    <dbReference type="NCBI Taxonomy" id="48144"/>
    <lineage>
        <taxon>Eukaryota</taxon>
        <taxon>Metazoa</taxon>
        <taxon>Ecdysozoa</taxon>
        <taxon>Arthropoda</taxon>
        <taxon>Crustacea</taxon>
        <taxon>Multicrustacea</taxon>
        <taxon>Malacostraca</taxon>
        <taxon>Eumalacostraca</taxon>
        <taxon>Eucarida</taxon>
        <taxon>Euphausiacea</taxon>
        <taxon>Euphausiidae</taxon>
        <taxon>Meganyctiphanes</taxon>
    </lineage>
</organism>
<dbReference type="Proteomes" id="UP001497623">
    <property type="component" value="Unassembled WGS sequence"/>
</dbReference>
<dbReference type="InterPro" id="IPR036116">
    <property type="entry name" value="FN3_sf"/>
</dbReference>
<feature type="non-terminal residue" evidence="2">
    <location>
        <position position="1"/>
    </location>
</feature>
<dbReference type="PROSITE" id="PS50853">
    <property type="entry name" value="FN3"/>
    <property type="match status" value="2"/>
</dbReference>